<reference evidence="9 10" key="1">
    <citation type="journal article" date="2023" name="Commun. Biol.">
        <title>Genome analysis of Parmales, the sister group of diatoms, reveals the evolutionary specialization of diatoms from phago-mixotrophs to photoautotrophs.</title>
        <authorList>
            <person name="Ban H."/>
            <person name="Sato S."/>
            <person name="Yoshikawa S."/>
            <person name="Yamada K."/>
            <person name="Nakamura Y."/>
            <person name="Ichinomiya M."/>
            <person name="Sato N."/>
            <person name="Blanc-Mathieu R."/>
            <person name="Endo H."/>
            <person name="Kuwata A."/>
            <person name="Ogata H."/>
        </authorList>
    </citation>
    <scope>NUCLEOTIDE SEQUENCE [LARGE SCALE GENOMIC DNA]</scope>
</reference>
<evidence type="ECO:0000256" key="1">
    <source>
        <dbReference type="ARBA" id="ARBA00001954"/>
    </source>
</evidence>
<protein>
    <recommendedName>
        <fullName evidence="8">Fe2OG dioxygenase domain-containing protein</fullName>
    </recommendedName>
</protein>
<proteinExistence type="predicted"/>
<keyword evidence="10" id="KW-1185">Reference proteome</keyword>
<dbReference type="SUPFAM" id="SSF51197">
    <property type="entry name" value="Clavaminate synthase-like"/>
    <property type="match status" value="1"/>
</dbReference>
<evidence type="ECO:0000256" key="6">
    <source>
        <dbReference type="SAM" id="MobiDB-lite"/>
    </source>
</evidence>
<sequence length="301" mass="33095">MPPPPLPLLLFLLPPLLLLLKRRDRPPPPRVLRPGLVLLRKAVPPAKQRSLAELVLAHGHRRHFWVTPAGGGSPELNNARQGRGRIYAALASYPQAPFLAAMCASLTAAACAADEAMPGVEPTHLLAMYYARDRRLGWHRDDGANDGRSEQPVVSLSLGDACDFLLRDEAGDLIELRLESGDALLFGGPARWIRHSVAKVHAGTCPAFLLPAHEEAAREAPEGSAAAPETFRLNLTFRNAPELFGREGEEKFHYFAKSARKFAEGCKVDGVEEARRKVVEGRRGRKEAKKKRREERGVVKG</sequence>
<comment type="caution">
    <text evidence="9">The sequence shown here is derived from an EMBL/GenBank/DDBJ whole genome shotgun (WGS) entry which is preliminary data.</text>
</comment>
<dbReference type="InterPro" id="IPR004574">
    <property type="entry name" value="Alkb"/>
</dbReference>
<feature type="region of interest" description="Disordered" evidence="6">
    <location>
        <begin position="277"/>
        <end position="301"/>
    </location>
</feature>
<dbReference type="InterPro" id="IPR005123">
    <property type="entry name" value="Oxoglu/Fe-dep_dioxygenase_dom"/>
</dbReference>
<comment type="cofactor">
    <cofactor evidence="1">
        <name>Fe(2+)</name>
        <dbReference type="ChEBI" id="CHEBI:29033"/>
    </cofactor>
</comment>
<organism evidence="9 10">
    <name type="scientific">Tetraparma gracilis</name>
    <dbReference type="NCBI Taxonomy" id="2962635"/>
    <lineage>
        <taxon>Eukaryota</taxon>
        <taxon>Sar</taxon>
        <taxon>Stramenopiles</taxon>
        <taxon>Ochrophyta</taxon>
        <taxon>Bolidophyceae</taxon>
        <taxon>Parmales</taxon>
        <taxon>Triparmaceae</taxon>
        <taxon>Tetraparma</taxon>
    </lineage>
</organism>
<keyword evidence="2" id="KW-0479">Metal-binding</keyword>
<dbReference type="InterPro" id="IPR027450">
    <property type="entry name" value="AlkB-like"/>
</dbReference>
<evidence type="ECO:0000313" key="10">
    <source>
        <dbReference type="Proteomes" id="UP001165060"/>
    </source>
</evidence>
<evidence type="ECO:0000313" key="9">
    <source>
        <dbReference type="EMBL" id="GMI32097.1"/>
    </source>
</evidence>
<name>A0ABQ6MTP4_9STRA</name>
<dbReference type="PANTHER" id="PTHR16557:SF2">
    <property type="entry name" value="NUCLEIC ACID DIOXYGENASE ALKBH1"/>
    <property type="match status" value="1"/>
</dbReference>
<feature type="domain" description="Fe2OG dioxygenase" evidence="8">
    <location>
        <begin position="121"/>
        <end position="241"/>
    </location>
</feature>
<feature type="signal peptide" evidence="7">
    <location>
        <begin position="1"/>
        <end position="19"/>
    </location>
</feature>
<evidence type="ECO:0000259" key="8">
    <source>
        <dbReference type="PROSITE" id="PS51471"/>
    </source>
</evidence>
<dbReference type="Gene3D" id="2.60.120.590">
    <property type="entry name" value="Alpha-ketoglutarate-dependent dioxygenase AlkB-like"/>
    <property type="match status" value="1"/>
</dbReference>
<dbReference type="Proteomes" id="UP001165060">
    <property type="component" value="Unassembled WGS sequence"/>
</dbReference>
<keyword evidence="3" id="KW-0223">Dioxygenase</keyword>
<keyword evidence="4" id="KW-0560">Oxidoreductase</keyword>
<accession>A0ABQ6MTP4</accession>
<feature type="chain" id="PRO_5046299720" description="Fe2OG dioxygenase domain-containing protein" evidence="7">
    <location>
        <begin position="20"/>
        <end position="301"/>
    </location>
</feature>
<dbReference type="Pfam" id="PF13532">
    <property type="entry name" value="2OG-FeII_Oxy_2"/>
    <property type="match status" value="1"/>
</dbReference>
<gene>
    <name evidence="9" type="ORF">TeGR_g1636</name>
</gene>
<keyword evidence="7" id="KW-0732">Signal</keyword>
<dbReference type="InterPro" id="IPR037151">
    <property type="entry name" value="AlkB-like_sf"/>
</dbReference>
<keyword evidence="5" id="KW-0408">Iron</keyword>
<evidence type="ECO:0000256" key="7">
    <source>
        <dbReference type="SAM" id="SignalP"/>
    </source>
</evidence>
<evidence type="ECO:0000256" key="4">
    <source>
        <dbReference type="ARBA" id="ARBA00023002"/>
    </source>
</evidence>
<evidence type="ECO:0000256" key="2">
    <source>
        <dbReference type="ARBA" id="ARBA00022723"/>
    </source>
</evidence>
<evidence type="ECO:0000256" key="3">
    <source>
        <dbReference type="ARBA" id="ARBA00022964"/>
    </source>
</evidence>
<evidence type="ECO:0000256" key="5">
    <source>
        <dbReference type="ARBA" id="ARBA00023004"/>
    </source>
</evidence>
<dbReference type="PROSITE" id="PS51471">
    <property type="entry name" value="FE2OG_OXY"/>
    <property type="match status" value="1"/>
</dbReference>
<feature type="compositionally biased region" description="Basic residues" evidence="6">
    <location>
        <begin position="283"/>
        <end position="293"/>
    </location>
</feature>
<dbReference type="EMBL" id="BRYB01001726">
    <property type="protein sequence ID" value="GMI32097.1"/>
    <property type="molecule type" value="Genomic_DNA"/>
</dbReference>
<dbReference type="PANTHER" id="PTHR16557">
    <property type="entry name" value="ALKYLATED DNA REPAIR PROTEIN ALKB-RELATED"/>
    <property type="match status" value="1"/>
</dbReference>